<dbReference type="InterPro" id="IPR023614">
    <property type="entry name" value="Porin_dom_sf"/>
</dbReference>
<dbReference type="EMBL" id="FNLN01000005">
    <property type="protein sequence ID" value="SDT85715.1"/>
    <property type="molecule type" value="Genomic_DNA"/>
</dbReference>
<reference evidence="3" key="1">
    <citation type="submission" date="2016-10" db="EMBL/GenBank/DDBJ databases">
        <authorList>
            <person name="Varghese N."/>
            <person name="Submissions S."/>
        </authorList>
    </citation>
    <scope>NUCLEOTIDE SEQUENCE [LARGE SCALE GENOMIC DNA]</scope>
    <source>
        <strain evidence="3">Nm10</strain>
    </source>
</reference>
<evidence type="ECO:0000256" key="1">
    <source>
        <dbReference type="SAM" id="Phobius"/>
    </source>
</evidence>
<dbReference type="Proteomes" id="UP000182882">
    <property type="component" value="Unassembled WGS sequence"/>
</dbReference>
<evidence type="ECO:0000313" key="2">
    <source>
        <dbReference type="EMBL" id="SDT85715.1"/>
    </source>
</evidence>
<feature type="transmembrane region" description="Helical" evidence="1">
    <location>
        <begin position="53"/>
        <end position="70"/>
    </location>
</feature>
<keyword evidence="1" id="KW-1133">Transmembrane helix</keyword>
<gene>
    <name evidence="2" type="ORF">SAMN05216406_10541</name>
</gene>
<evidence type="ECO:0000313" key="3">
    <source>
        <dbReference type="Proteomes" id="UP000182882"/>
    </source>
</evidence>
<keyword evidence="3" id="KW-1185">Reference proteome</keyword>
<organism evidence="2 3">
    <name type="scientific">Nitrosomonas ureae</name>
    <dbReference type="NCBI Taxonomy" id="44577"/>
    <lineage>
        <taxon>Bacteria</taxon>
        <taxon>Pseudomonadati</taxon>
        <taxon>Pseudomonadota</taxon>
        <taxon>Betaproteobacteria</taxon>
        <taxon>Nitrosomonadales</taxon>
        <taxon>Nitrosomonadaceae</taxon>
        <taxon>Nitrosomonas</taxon>
    </lineage>
</organism>
<proteinExistence type="predicted"/>
<accession>A0A1H2DS54</accession>
<keyword evidence="1" id="KW-0472">Membrane</keyword>
<protein>
    <submittedName>
        <fullName evidence="2">Phosphate-selective porin OprO and OprP</fullName>
    </submittedName>
</protein>
<name>A0A1H2DS54_9PROT</name>
<dbReference type="Gene3D" id="2.40.160.10">
    <property type="entry name" value="Porin"/>
    <property type="match status" value="1"/>
</dbReference>
<dbReference type="SUPFAM" id="SSF56935">
    <property type="entry name" value="Porins"/>
    <property type="match status" value="1"/>
</dbReference>
<dbReference type="Pfam" id="PF07396">
    <property type="entry name" value="Porin_O_P"/>
    <property type="match status" value="1"/>
</dbReference>
<keyword evidence="1" id="KW-0812">Transmembrane</keyword>
<dbReference type="AlphaFoldDB" id="A0A1H2DS54"/>
<dbReference type="InterPro" id="IPR010870">
    <property type="entry name" value="Porin_O/P"/>
</dbReference>
<sequence length="487" mass="54692">MTSIETTMDSTPYPIPHRFKSLDQMRILLQHILQSNIASIYEYLSMRISGLKCVLIFITCFLYVPAAAYAQEDIPGRSQQAITKKSSQNNKTKTGLFFTDSGSGYRWNKGRNEIRLGGFIQADSRTFFEDMSETGNDYFTFRRIRPVLEVRFGKIHSFYFMPNLESSLGILDAFFESNYIKPFNLRVGKFKSPFGLERLQSATALALNERAFPTNLAPNREIGAQVFGDILWDTTEYQIGIFHGNVDNGSGIGDSVINSNSSGIDFVARIFSHPLKHIHTEFLRGLGFGVAYSYGTQYGSTQPGNANLPTFISPGQQIIASYAQGAFADGSRERIGPQLYYHSGPLGIMGEYTISHQNIKIGTASDKVTNDAFQIQLSWVLFNGDASFRRVQPHNPITFENISALGAVQLVTRYSELNLDTKAFAHGLFNLDRSVNKAQDFGVGINWYLNRNVKFQLSYNQTHFNGAIGRIDQPTEKILFSRMQLAF</sequence>